<dbReference type="InterPro" id="IPR007345">
    <property type="entry name" value="Polysacch_pyruvyl_Trfase"/>
</dbReference>
<dbReference type="HOGENOM" id="CLU_681159_0_0_0"/>
<evidence type="ECO:0000313" key="3">
    <source>
        <dbReference type="Proteomes" id="UP000004358"/>
    </source>
</evidence>
<evidence type="ECO:0000313" key="2">
    <source>
        <dbReference type="EMBL" id="EAQ81619.1"/>
    </source>
</evidence>
<gene>
    <name evidence="2" type="ORF">DSM3645_28597</name>
</gene>
<protein>
    <recommendedName>
        <fullName evidence="1">Polysaccharide pyruvyl transferase domain-containing protein</fullName>
    </recommendedName>
</protein>
<evidence type="ECO:0000259" key="1">
    <source>
        <dbReference type="Pfam" id="PF04230"/>
    </source>
</evidence>
<organism evidence="2 3">
    <name type="scientific">Blastopirellula marina DSM 3645</name>
    <dbReference type="NCBI Taxonomy" id="314230"/>
    <lineage>
        <taxon>Bacteria</taxon>
        <taxon>Pseudomonadati</taxon>
        <taxon>Planctomycetota</taxon>
        <taxon>Planctomycetia</taxon>
        <taxon>Pirellulales</taxon>
        <taxon>Pirellulaceae</taxon>
        <taxon>Blastopirellula</taxon>
    </lineage>
</organism>
<dbReference type="eggNOG" id="COG2327">
    <property type="taxonomic scope" value="Bacteria"/>
</dbReference>
<proteinExistence type="predicted"/>
<name>A3ZPE1_9BACT</name>
<sequence length="396" mass="44086">MAHAPRWEPSQLLDRESSGRQIAHVAAFTAQGSNAGDILLPAVLRDAITFYGGGIDWKAIHARSAVDESTIDEINSTQGLIIGGGGLFLRDTNANQISGWQWPCSVEQIKRIRVPFCAMGVGYNRFRGQADFDPVFTDNIRVFVERAQFVGLRNTGSMNSIRSYLPTELHSKIRFQPCLTTLIAKLYPHLILRESESSFLALNCAFDRPELRYGNDKESILKSISQGVKTVADRFGLSIKYYSHYSADEEMIPVLRSQGIDCEVVDLSKFDSREIIAAYSEPALAIGMRGHSQMIPFGCNTPILSLISHDKLQWFLDDINRSEWGVDLHQANIAEQIIERGSQILSAPSIVAEFLEESQSSLWEVARGSITEFLGCMPIAKELGSCHLQEKNNESV</sequence>
<dbReference type="STRING" id="314230.DSM3645_28597"/>
<reference evidence="2 3" key="1">
    <citation type="submission" date="2006-02" db="EMBL/GenBank/DDBJ databases">
        <authorList>
            <person name="Amann R."/>
            <person name="Ferriera S."/>
            <person name="Johnson J."/>
            <person name="Kravitz S."/>
            <person name="Halpern A."/>
            <person name="Remington K."/>
            <person name="Beeson K."/>
            <person name="Tran B."/>
            <person name="Rogers Y.-H."/>
            <person name="Friedman R."/>
            <person name="Venter J.C."/>
        </authorList>
    </citation>
    <scope>NUCLEOTIDE SEQUENCE [LARGE SCALE GENOMIC DNA]</scope>
    <source>
        <strain evidence="2 3">DSM 3645</strain>
    </source>
</reference>
<dbReference type="AlphaFoldDB" id="A3ZPE1"/>
<dbReference type="EMBL" id="AANZ01000004">
    <property type="protein sequence ID" value="EAQ81619.1"/>
    <property type="molecule type" value="Genomic_DNA"/>
</dbReference>
<comment type="caution">
    <text evidence="2">The sequence shown here is derived from an EMBL/GenBank/DDBJ whole genome shotgun (WGS) entry which is preliminary data.</text>
</comment>
<feature type="domain" description="Polysaccharide pyruvyl transferase" evidence="1">
    <location>
        <begin position="80"/>
        <end position="306"/>
    </location>
</feature>
<dbReference type="Pfam" id="PF04230">
    <property type="entry name" value="PS_pyruv_trans"/>
    <property type="match status" value="1"/>
</dbReference>
<dbReference type="Proteomes" id="UP000004358">
    <property type="component" value="Unassembled WGS sequence"/>
</dbReference>
<accession>A3ZPE1</accession>